<evidence type="ECO:0000313" key="2">
    <source>
        <dbReference type="Proteomes" id="UP000000755"/>
    </source>
</evidence>
<organism evidence="1 2">
    <name type="scientific">Christiangramia forsetii (strain DSM 17595 / CGMCC 1.15422 / KT0803)</name>
    <name type="common">Gramella forsetii</name>
    <dbReference type="NCBI Taxonomy" id="411154"/>
    <lineage>
        <taxon>Bacteria</taxon>
        <taxon>Pseudomonadati</taxon>
        <taxon>Bacteroidota</taxon>
        <taxon>Flavobacteriia</taxon>
        <taxon>Flavobacteriales</taxon>
        <taxon>Flavobacteriaceae</taxon>
        <taxon>Christiangramia</taxon>
    </lineage>
</organism>
<proteinExistence type="predicted"/>
<reference evidence="1 2" key="1">
    <citation type="journal article" date="2006" name="Environ. Microbiol.">
        <title>Whole genome analysis of the marine Bacteroidetes'Gramella forsetii' reveals adaptations to degradation of polymeric organic matter.</title>
        <authorList>
            <person name="Bauer M."/>
            <person name="Kube M."/>
            <person name="Teeling H."/>
            <person name="Richter M."/>
            <person name="Lombardot T."/>
            <person name="Allers E."/>
            <person name="Wuerdemann C.A."/>
            <person name="Quast C."/>
            <person name="Kuhl H."/>
            <person name="Knaust F."/>
            <person name="Woebken D."/>
            <person name="Bischof K."/>
            <person name="Mussmann M."/>
            <person name="Choudhuri J.V."/>
            <person name="Meyer F."/>
            <person name="Reinhardt R."/>
            <person name="Amann R.I."/>
            <person name="Gloeckner F.O."/>
        </authorList>
    </citation>
    <scope>NUCLEOTIDE SEQUENCE [LARGE SCALE GENOMIC DNA]</scope>
    <source>
        <strain evidence="1 2">KT0803</strain>
    </source>
</reference>
<gene>
    <name evidence="1" type="ordered locus">GFO_1723</name>
</gene>
<dbReference type="EMBL" id="CU207366">
    <property type="protein sequence ID" value="CAL66693.1"/>
    <property type="molecule type" value="Genomic_DNA"/>
</dbReference>
<protein>
    <submittedName>
        <fullName evidence="1">Uncharacterized protein</fullName>
    </submittedName>
</protein>
<name>A0M248_CHRFK</name>
<dbReference type="HOGENOM" id="CLU_3328441_0_0_10"/>
<dbReference type="AlphaFoldDB" id="A0M248"/>
<accession>A0M248</accession>
<evidence type="ECO:0000313" key="1">
    <source>
        <dbReference type="EMBL" id="CAL66693.1"/>
    </source>
</evidence>
<sequence>MDEKILKWLFDIKLAIEEIESYFAGAEMDFYKYKKNLM</sequence>
<dbReference type="STRING" id="411154.GFO_1723"/>
<dbReference type="KEGG" id="gfo:GFO_1723"/>
<dbReference type="Proteomes" id="UP000000755">
    <property type="component" value="Chromosome"/>
</dbReference>